<keyword evidence="1" id="KW-1133">Transmembrane helix</keyword>
<evidence type="ECO:0000313" key="3">
    <source>
        <dbReference type="Proteomes" id="UP000219422"/>
    </source>
</evidence>
<reference evidence="2 3" key="1">
    <citation type="submission" date="2017-10" db="EMBL/GenBank/DDBJ databases">
        <title>Sphingobium yanoikuyae S72.</title>
        <authorList>
            <person name="Sanchez E."/>
            <person name="Bustos P."/>
            <person name="Mendoza P."/>
            <person name="Guo X."/>
            <person name="Mendoza A."/>
        </authorList>
    </citation>
    <scope>NUCLEOTIDE SEQUENCE [LARGE SCALE GENOMIC DNA]</scope>
    <source>
        <strain evidence="2 3">S72</strain>
    </source>
</reference>
<keyword evidence="1" id="KW-0472">Membrane</keyword>
<dbReference type="Proteomes" id="UP000219422">
    <property type="component" value="Chromosome"/>
</dbReference>
<proteinExistence type="predicted"/>
<dbReference type="EMBL" id="CP023741">
    <property type="protein sequence ID" value="ATI81441.1"/>
    <property type="molecule type" value="Genomic_DNA"/>
</dbReference>
<evidence type="ECO:0000256" key="1">
    <source>
        <dbReference type="SAM" id="Phobius"/>
    </source>
</evidence>
<dbReference type="KEGG" id="sya:A6768_16540"/>
<sequence length="67" mass="7636">MTMRRRSVPTIHPIGCRCDSCGLTDRRNRRIELAMKGATRALFLIAVVCAIPFIIARFMASISEERR</sequence>
<feature type="transmembrane region" description="Helical" evidence="1">
    <location>
        <begin position="37"/>
        <end position="60"/>
    </location>
</feature>
<accession>A0A291N2E8</accession>
<name>A0A291N2E8_SPHYA</name>
<organism evidence="2 3">
    <name type="scientific">Sphingobium yanoikuyae</name>
    <name type="common">Sphingomonas yanoikuyae</name>
    <dbReference type="NCBI Taxonomy" id="13690"/>
    <lineage>
        <taxon>Bacteria</taxon>
        <taxon>Pseudomonadati</taxon>
        <taxon>Pseudomonadota</taxon>
        <taxon>Alphaproteobacteria</taxon>
        <taxon>Sphingomonadales</taxon>
        <taxon>Sphingomonadaceae</taxon>
        <taxon>Sphingobium</taxon>
    </lineage>
</organism>
<dbReference type="AlphaFoldDB" id="A0A291N2E8"/>
<protein>
    <submittedName>
        <fullName evidence="2">Uncharacterized protein</fullName>
    </submittedName>
</protein>
<evidence type="ECO:0000313" key="2">
    <source>
        <dbReference type="EMBL" id="ATI81441.1"/>
    </source>
</evidence>
<gene>
    <name evidence="2" type="ORF">A6768_16540</name>
</gene>
<keyword evidence="1" id="KW-0812">Transmembrane</keyword>